<protein>
    <submittedName>
        <fullName evidence="1">Uncharacterized protein</fullName>
    </submittedName>
</protein>
<sequence>MDDFCHDAQNRRKCVRNTSTPYYFHHALKQDSGDTKEKKVYRFAPVSPIYITFVLWKQFFMLLNKSPKLVFGLLHKSIICLTPQYKEF</sequence>
<dbReference type="AlphaFoldDB" id="E9IF86"/>
<evidence type="ECO:0000313" key="1">
    <source>
        <dbReference type="EMBL" id="EFZ20765.1"/>
    </source>
</evidence>
<accession>E9IF86</accession>
<dbReference type="EMBL" id="GL762797">
    <property type="protein sequence ID" value="EFZ20765.1"/>
    <property type="molecule type" value="Genomic_DNA"/>
</dbReference>
<dbReference type="HOGENOM" id="CLU_2471886_0_0_1"/>
<name>E9IF86_SOLIN</name>
<organism>
    <name type="scientific">Solenopsis invicta</name>
    <name type="common">Red imported fire ant</name>
    <name type="synonym">Solenopsis wagneri</name>
    <dbReference type="NCBI Taxonomy" id="13686"/>
    <lineage>
        <taxon>Eukaryota</taxon>
        <taxon>Metazoa</taxon>
        <taxon>Ecdysozoa</taxon>
        <taxon>Arthropoda</taxon>
        <taxon>Hexapoda</taxon>
        <taxon>Insecta</taxon>
        <taxon>Pterygota</taxon>
        <taxon>Neoptera</taxon>
        <taxon>Endopterygota</taxon>
        <taxon>Hymenoptera</taxon>
        <taxon>Apocrita</taxon>
        <taxon>Aculeata</taxon>
        <taxon>Formicoidea</taxon>
        <taxon>Formicidae</taxon>
        <taxon>Myrmicinae</taxon>
        <taxon>Solenopsis</taxon>
    </lineage>
</organism>
<gene>
    <name evidence="1" type="ORF">SINV_09676</name>
</gene>
<feature type="non-terminal residue" evidence="1">
    <location>
        <position position="88"/>
    </location>
</feature>
<reference evidence="1" key="1">
    <citation type="journal article" date="2011" name="Proc. Natl. Acad. Sci. U.S.A.">
        <title>The genome of the fire ant Solenopsis invicta.</title>
        <authorList>
            <person name="Wurm Y."/>
            <person name="Wang J."/>
            <person name="Riba-Grognuz O."/>
            <person name="Corona M."/>
            <person name="Nygaard S."/>
            <person name="Hunt B.G."/>
            <person name="Ingram K.K."/>
            <person name="Falquet L."/>
            <person name="Nipitwattanaphon M."/>
            <person name="Gotzek D."/>
            <person name="Dijkstra M.B."/>
            <person name="Oettler J."/>
            <person name="Comtesse F."/>
            <person name="Shih C.J."/>
            <person name="Wu W.J."/>
            <person name="Yang C.C."/>
            <person name="Thomas J."/>
            <person name="Beaudoing E."/>
            <person name="Pradervand S."/>
            <person name="Flegel V."/>
            <person name="Cook E.D."/>
            <person name="Fabbretti R."/>
            <person name="Stockinger H."/>
            <person name="Long L."/>
            <person name="Farmerie W.G."/>
            <person name="Oakey J."/>
            <person name="Boomsma J.J."/>
            <person name="Pamilo P."/>
            <person name="Yi S.V."/>
            <person name="Heinze J."/>
            <person name="Goodisman M.A."/>
            <person name="Farinelli L."/>
            <person name="Harshman K."/>
            <person name="Hulo N."/>
            <person name="Cerutti L."/>
            <person name="Xenarios I."/>
            <person name="Shoemaker D."/>
            <person name="Keller L."/>
        </authorList>
    </citation>
    <scope>NUCLEOTIDE SEQUENCE [LARGE SCALE GENOMIC DNA]</scope>
</reference>
<proteinExistence type="predicted"/>